<dbReference type="SUPFAM" id="SSF48179">
    <property type="entry name" value="6-phosphogluconate dehydrogenase C-terminal domain-like"/>
    <property type="match status" value="2"/>
</dbReference>
<feature type="domain" description="3-hydroxyacyl-CoA dehydrogenase C-terminal" evidence="16">
    <location>
        <begin position="479"/>
        <end position="570"/>
    </location>
</feature>
<dbReference type="GO" id="GO:0003857">
    <property type="term" value="F:(3S)-3-hydroxyacyl-CoA dehydrogenase (NAD+) activity"/>
    <property type="evidence" value="ECO:0007669"/>
    <property type="project" value="UniProtKB-EC"/>
</dbReference>
<dbReference type="GO" id="GO:0004300">
    <property type="term" value="F:enoyl-CoA hydratase activity"/>
    <property type="evidence" value="ECO:0007669"/>
    <property type="project" value="UniProtKB-ARBA"/>
</dbReference>
<keyword evidence="12" id="KW-0456">Lyase</keyword>
<evidence type="ECO:0000256" key="5">
    <source>
        <dbReference type="ARBA" id="ARBA00022832"/>
    </source>
</evidence>
<dbReference type="SUPFAM" id="SSF51735">
    <property type="entry name" value="NAD(P)-binding Rossmann-fold domains"/>
    <property type="match status" value="1"/>
</dbReference>
<comment type="subunit">
    <text evidence="4">Monomer.</text>
</comment>
<evidence type="ECO:0000256" key="12">
    <source>
        <dbReference type="ARBA" id="ARBA00023239"/>
    </source>
</evidence>
<evidence type="ECO:0000256" key="2">
    <source>
        <dbReference type="ARBA" id="ARBA00005005"/>
    </source>
</evidence>
<keyword evidence="19" id="KW-1185">Reference proteome</keyword>
<evidence type="ECO:0000256" key="15">
    <source>
        <dbReference type="RuleBase" id="RU003707"/>
    </source>
</evidence>
<keyword evidence="11" id="KW-0413">Isomerase</keyword>
<sequence length="705" mass="75726">MSDVVSVRKDGEVAVVTIDNPPVNALGHAVRSGVYEAMAGLRDDADVKAVVLACAGRTFSAGADITEFGKPPQPPALFELINAVEDMPKPVVAAMHGTALGGGFELALGCHYRVADSKARVGLPEVKLGLLPGAGGTQRLPRLIGPEEALKIIVSGDFVGADKALKLGIVDEVTDGDVNEAALELARRLAADGTGPVRLSDRDDKLQAVKADDTAFNETAGKLTARARGLEAPHACVEAVRWSFELPFEEGLTKEREKFMELVAGDQSKAQRHIFFAEREASKVSDMPKGTTPREVKTVGVIGAGTMGGGISMNFANVGIPVTIVETSQEALDRGFATIEKNYRISVSRGRMSEEELKVRMSRLTGTTDMSDLADADFIIEAVFEEMDIKKDIFGKLDAIAKPGAVLASNTSYLDIDEIAAATNRPGSVLGTHFFSPANVMRLMEIVRGEKTDFDVLATAIDLGRKIRKVPVVVGVCFGFVGNRMLKARQLQTEQLLLEGATPQQVDKAITDFGFPMGPFAMGDLAGLDIGWRIRKHVGADAEGGRAEIADALCEMGRFGQKTGRGFYIYEKGARGGTPDPEVEALIVETAKRFGIERREIGSEEIVERLIYPMISEGAKILEEGIAQRSGDIDVVWIYGYGFPIWRGGPMFYADQVGLAHIRDRLDFYAEQTGNDALRPAPLLQKLADEGAGFASLAGKKVRAA</sequence>
<keyword evidence="8" id="KW-0520">NAD</keyword>
<evidence type="ECO:0000256" key="7">
    <source>
        <dbReference type="ARBA" id="ARBA00023002"/>
    </source>
</evidence>
<feature type="domain" description="3-hydroxyacyl-CoA dehydrogenase NAD binding" evidence="17">
    <location>
        <begin position="298"/>
        <end position="475"/>
    </location>
</feature>
<dbReference type="FunFam" id="1.10.1040.50:FF:000006">
    <property type="entry name" value="Peroxisomal bifunctional enzyme"/>
    <property type="match status" value="1"/>
</dbReference>
<dbReference type="CDD" id="cd06558">
    <property type="entry name" value="crotonase-like"/>
    <property type="match status" value="1"/>
</dbReference>
<keyword evidence="6" id="KW-0442">Lipid degradation</keyword>
<dbReference type="PANTHER" id="PTHR23309:SF49">
    <property type="entry name" value="PEROXISOMAL BIFUNCTIONAL ENZYME"/>
    <property type="match status" value="1"/>
</dbReference>
<evidence type="ECO:0000256" key="4">
    <source>
        <dbReference type="ARBA" id="ARBA00011245"/>
    </source>
</evidence>
<comment type="catalytic activity">
    <reaction evidence="14">
        <text>a (3S)-3-hydroxyacyl-CoA + NAD(+) = a 3-oxoacyl-CoA + NADH + H(+)</text>
        <dbReference type="Rhea" id="RHEA:22432"/>
        <dbReference type="ChEBI" id="CHEBI:15378"/>
        <dbReference type="ChEBI" id="CHEBI:57318"/>
        <dbReference type="ChEBI" id="CHEBI:57540"/>
        <dbReference type="ChEBI" id="CHEBI:57945"/>
        <dbReference type="ChEBI" id="CHEBI:90726"/>
        <dbReference type="EC" id="1.1.1.35"/>
    </reaction>
</comment>
<name>A0AAW9RTN6_9HYPH</name>
<dbReference type="InterPro" id="IPR008927">
    <property type="entry name" value="6-PGluconate_DH-like_C_sf"/>
</dbReference>
<evidence type="ECO:0000313" key="19">
    <source>
        <dbReference type="Proteomes" id="UP001378188"/>
    </source>
</evidence>
<evidence type="ECO:0000256" key="1">
    <source>
        <dbReference type="ARBA" id="ARBA00004275"/>
    </source>
</evidence>
<dbReference type="InterPro" id="IPR001753">
    <property type="entry name" value="Enoyl-CoA_hydra/iso"/>
</dbReference>
<protein>
    <submittedName>
        <fullName evidence="18">3-hydroxyacyl-CoA dehydrogenase NAD-binding domain-containing protein</fullName>
    </submittedName>
</protein>
<dbReference type="InterPro" id="IPR018376">
    <property type="entry name" value="Enoyl-CoA_hyd/isom_CS"/>
</dbReference>
<dbReference type="FunFam" id="3.40.50.720:FF:000009">
    <property type="entry name" value="Fatty oxidation complex, alpha subunit"/>
    <property type="match status" value="1"/>
</dbReference>
<proteinExistence type="inferred from homology"/>
<dbReference type="AlphaFoldDB" id="A0AAW9RTN6"/>
<dbReference type="GO" id="GO:0070403">
    <property type="term" value="F:NAD+ binding"/>
    <property type="evidence" value="ECO:0007669"/>
    <property type="project" value="InterPro"/>
</dbReference>
<comment type="pathway">
    <text evidence="2">Lipid metabolism; fatty acid beta-oxidation.</text>
</comment>
<comment type="caution">
    <text evidence="18">The sequence shown here is derived from an EMBL/GenBank/DDBJ whole genome shotgun (WGS) entry which is preliminary data.</text>
</comment>
<dbReference type="InterPro" id="IPR029045">
    <property type="entry name" value="ClpP/crotonase-like_dom_sf"/>
</dbReference>
<dbReference type="RefSeq" id="WP_340329996.1">
    <property type="nucleotide sequence ID" value="NZ_JAZHOF010000004.1"/>
</dbReference>
<dbReference type="GO" id="GO:0016853">
    <property type="term" value="F:isomerase activity"/>
    <property type="evidence" value="ECO:0007669"/>
    <property type="project" value="UniProtKB-KW"/>
</dbReference>
<dbReference type="InterPro" id="IPR006108">
    <property type="entry name" value="3HC_DH_C"/>
</dbReference>
<dbReference type="Pfam" id="PF00725">
    <property type="entry name" value="3HCDH"/>
    <property type="match status" value="2"/>
</dbReference>
<accession>A0AAW9RTN6</accession>
<dbReference type="InterPro" id="IPR036291">
    <property type="entry name" value="NAD(P)-bd_dom_sf"/>
</dbReference>
<keyword evidence="7" id="KW-0560">Oxidoreductase</keyword>
<keyword evidence="13" id="KW-0511">Multifunctional enzyme</keyword>
<evidence type="ECO:0000256" key="11">
    <source>
        <dbReference type="ARBA" id="ARBA00023235"/>
    </source>
</evidence>
<organism evidence="18 19">
    <name type="scientific">Microbaculum marinum</name>
    <dbReference type="NCBI Taxonomy" id="1764581"/>
    <lineage>
        <taxon>Bacteria</taxon>
        <taxon>Pseudomonadati</taxon>
        <taxon>Pseudomonadota</taxon>
        <taxon>Alphaproteobacteria</taxon>
        <taxon>Hyphomicrobiales</taxon>
        <taxon>Tepidamorphaceae</taxon>
        <taxon>Microbaculum</taxon>
    </lineage>
</organism>
<dbReference type="PROSITE" id="PS00166">
    <property type="entry name" value="ENOYL_COA_HYDRATASE"/>
    <property type="match status" value="1"/>
</dbReference>
<evidence type="ECO:0000256" key="3">
    <source>
        <dbReference type="ARBA" id="ARBA00008750"/>
    </source>
</evidence>
<gene>
    <name evidence="18" type="ORF">V3328_12535</name>
</gene>
<dbReference type="PANTHER" id="PTHR23309">
    <property type="entry name" value="3-HYDROXYACYL-COA DEHYROGENASE"/>
    <property type="match status" value="1"/>
</dbReference>
<dbReference type="Proteomes" id="UP001378188">
    <property type="component" value="Unassembled WGS sequence"/>
</dbReference>
<keyword evidence="5" id="KW-0276">Fatty acid metabolism</keyword>
<comment type="similarity">
    <text evidence="15">Belongs to the enoyl-CoA hydratase/isomerase family.</text>
</comment>
<feature type="domain" description="3-hydroxyacyl-CoA dehydrogenase C-terminal" evidence="16">
    <location>
        <begin position="606"/>
        <end position="691"/>
    </location>
</feature>
<reference evidence="18 19" key="1">
    <citation type="submission" date="2024-02" db="EMBL/GenBank/DDBJ databases">
        <title>Genome analysis and characterization of Microbaculum marinisediminis sp. nov., isolated from marine sediment.</title>
        <authorList>
            <person name="Du Z.-J."/>
            <person name="Ye Y.-Q."/>
            <person name="Zhang Z.-R."/>
            <person name="Yuan S.-M."/>
            <person name="Zhang X.-Y."/>
        </authorList>
    </citation>
    <scope>NUCLEOTIDE SEQUENCE [LARGE SCALE GENOMIC DNA]</scope>
    <source>
        <strain evidence="18 19">SDUM1044001</strain>
    </source>
</reference>
<evidence type="ECO:0000256" key="13">
    <source>
        <dbReference type="ARBA" id="ARBA00023268"/>
    </source>
</evidence>
<evidence type="ECO:0000256" key="9">
    <source>
        <dbReference type="ARBA" id="ARBA00023098"/>
    </source>
</evidence>
<dbReference type="Pfam" id="PF00378">
    <property type="entry name" value="ECH_1"/>
    <property type="match status" value="1"/>
</dbReference>
<evidence type="ECO:0000259" key="17">
    <source>
        <dbReference type="Pfam" id="PF02737"/>
    </source>
</evidence>
<evidence type="ECO:0000256" key="6">
    <source>
        <dbReference type="ARBA" id="ARBA00022963"/>
    </source>
</evidence>
<comment type="similarity">
    <text evidence="3">In the N-terminal section; belongs to the enoyl-CoA hydratase/isomerase family.</text>
</comment>
<keyword evidence="9" id="KW-0443">Lipid metabolism</keyword>
<evidence type="ECO:0000256" key="8">
    <source>
        <dbReference type="ARBA" id="ARBA00023027"/>
    </source>
</evidence>
<dbReference type="Gene3D" id="3.40.50.720">
    <property type="entry name" value="NAD(P)-binding Rossmann-like Domain"/>
    <property type="match status" value="1"/>
</dbReference>
<dbReference type="SUPFAM" id="SSF52096">
    <property type="entry name" value="ClpP/crotonase"/>
    <property type="match status" value="1"/>
</dbReference>
<evidence type="ECO:0000256" key="10">
    <source>
        <dbReference type="ARBA" id="ARBA00023140"/>
    </source>
</evidence>
<evidence type="ECO:0000256" key="14">
    <source>
        <dbReference type="ARBA" id="ARBA00049556"/>
    </source>
</evidence>
<dbReference type="InterPro" id="IPR006176">
    <property type="entry name" value="3-OHacyl-CoA_DH_NAD-bd"/>
</dbReference>
<evidence type="ECO:0000259" key="16">
    <source>
        <dbReference type="Pfam" id="PF00725"/>
    </source>
</evidence>
<dbReference type="EMBL" id="JAZHOF010000004">
    <property type="protein sequence ID" value="MEJ8572308.1"/>
    <property type="molecule type" value="Genomic_DNA"/>
</dbReference>
<dbReference type="GO" id="GO:0006635">
    <property type="term" value="P:fatty acid beta-oxidation"/>
    <property type="evidence" value="ECO:0007669"/>
    <property type="project" value="TreeGrafter"/>
</dbReference>
<evidence type="ECO:0000313" key="18">
    <source>
        <dbReference type="EMBL" id="MEJ8572308.1"/>
    </source>
</evidence>
<dbReference type="Pfam" id="PF02737">
    <property type="entry name" value="3HCDH_N"/>
    <property type="match status" value="1"/>
</dbReference>
<dbReference type="Gene3D" id="1.10.1040.50">
    <property type="match status" value="1"/>
</dbReference>
<keyword evidence="10" id="KW-0576">Peroxisome</keyword>
<comment type="subcellular location">
    <subcellularLocation>
        <location evidence="1">Peroxisome</location>
    </subcellularLocation>
</comment>
<dbReference type="Gene3D" id="3.90.226.10">
    <property type="entry name" value="2-enoyl-CoA Hydratase, Chain A, domain 1"/>
    <property type="match status" value="1"/>
</dbReference>